<dbReference type="OrthoDB" id="5986598at2759"/>
<name>A0A6S7IJF1_PARCT</name>
<dbReference type="AlphaFoldDB" id="A0A6S7IJF1"/>
<reference evidence="1" key="1">
    <citation type="submission" date="2020-04" db="EMBL/GenBank/DDBJ databases">
        <authorList>
            <person name="Alioto T."/>
            <person name="Alioto T."/>
            <person name="Gomez Garrido J."/>
        </authorList>
    </citation>
    <scope>NUCLEOTIDE SEQUENCE</scope>
    <source>
        <strain evidence="1">A484AB</strain>
    </source>
</reference>
<comment type="caution">
    <text evidence="1">The sequence shown here is derived from an EMBL/GenBank/DDBJ whole genome shotgun (WGS) entry which is preliminary data.</text>
</comment>
<evidence type="ECO:0000313" key="2">
    <source>
        <dbReference type="Proteomes" id="UP001152795"/>
    </source>
</evidence>
<organism evidence="1 2">
    <name type="scientific">Paramuricea clavata</name>
    <name type="common">Red gorgonian</name>
    <name type="synonym">Violescent sea-whip</name>
    <dbReference type="NCBI Taxonomy" id="317549"/>
    <lineage>
        <taxon>Eukaryota</taxon>
        <taxon>Metazoa</taxon>
        <taxon>Cnidaria</taxon>
        <taxon>Anthozoa</taxon>
        <taxon>Octocorallia</taxon>
        <taxon>Malacalcyonacea</taxon>
        <taxon>Plexauridae</taxon>
        <taxon>Paramuricea</taxon>
    </lineage>
</organism>
<protein>
    <submittedName>
        <fullName evidence="1">Uncharacterized protein</fullName>
    </submittedName>
</protein>
<keyword evidence="2" id="KW-1185">Reference proteome</keyword>
<accession>A0A6S7IJF1</accession>
<sequence length="216" mass="25207">MYDEILNTNLCGTIFKACKLSRNWVYAYTGEFPSQDDLDFDHNRIVNDIKRVLDLPEMSENSVMVLNLGLHYLTSTNFSNYVKLLRGVVNVFKAREREGRKTAKMIWKTTTEVSKHKDTNELLYSDFKRFLNNPRVAMFNAYATSFMCREGFEILDVHPLTASYPDGTGGPKMEYFKEHDIVHYKTNVTRPFEDILAEYLMGNLPEKLTFENYLFS</sequence>
<dbReference type="Gene3D" id="3.40.50.1110">
    <property type="entry name" value="SGNH hydrolase"/>
    <property type="match status" value="1"/>
</dbReference>
<dbReference type="EMBL" id="CACRXK020009731">
    <property type="protein sequence ID" value="CAB4017847.1"/>
    <property type="molecule type" value="Genomic_DNA"/>
</dbReference>
<proteinExistence type="predicted"/>
<dbReference type="Proteomes" id="UP001152795">
    <property type="component" value="Unassembled WGS sequence"/>
</dbReference>
<dbReference type="InterPro" id="IPR036514">
    <property type="entry name" value="SGNH_hydro_sf"/>
</dbReference>
<evidence type="ECO:0000313" key="1">
    <source>
        <dbReference type="EMBL" id="CAB4017847.1"/>
    </source>
</evidence>
<gene>
    <name evidence="1" type="ORF">PACLA_8A023873</name>
</gene>